<dbReference type="AlphaFoldDB" id="A0A1I8QA55"/>
<feature type="domain" description="CS" evidence="12">
    <location>
        <begin position="1"/>
        <end position="81"/>
    </location>
</feature>
<evidence type="ECO:0000256" key="6">
    <source>
        <dbReference type="ARBA" id="ARBA00022902"/>
    </source>
</evidence>
<evidence type="ECO:0000256" key="9">
    <source>
        <dbReference type="ARBA" id="ARBA00024190"/>
    </source>
</evidence>
<dbReference type="PROSITE" id="PS51203">
    <property type="entry name" value="CS"/>
    <property type="match status" value="1"/>
</dbReference>
<evidence type="ECO:0000256" key="5">
    <source>
        <dbReference type="ARBA" id="ARBA00022803"/>
    </source>
</evidence>
<evidence type="ECO:0000256" key="10">
    <source>
        <dbReference type="ARBA" id="ARBA00024430"/>
    </source>
</evidence>
<dbReference type="SUPFAM" id="SSF49764">
    <property type="entry name" value="HSP20-like chaperones"/>
    <property type="match status" value="1"/>
</dbReference>
<dbReference type="GO" id="GO:0036158">
    <property type="term" value="P:outer dynein arm assembly"/>
    <property type="evidence" value="ECO:0007669"/>
    <property type="project" value="TreeGrafter"/>
</dbReference>
<feature type="region of interest" description="Disordered" evidence="11">
    <location>
        <begin position="154"/>
        <end position="240"/>
    </location>
</feature>
<evidence type="ECO:0000256" key="11">
    <source>
        <dbReference type="SAM" id="MobiDB-lite"/>
    </source>
</evidence>
<feature type="compositionally biased region" description="Basic and acidic residues" evidence="11">
    <location>
        <begin position="154"/>
        <end position="164"/>
    </location>
</feature>
<sequence>MVQITQTDEEIKIIIELNRLITRKPDIVLLPTYLKFNNPPIFFERHLTQEIDEMASFCRILKNEARIVLIKKEKGMWPEIFQKLSKEELFQKRLEVSDQIVLRNKERDEKALERYELKRRNEIDREVRRETVMRERVKQFHEQACREAMTVAPKETHMKTKGDLSSHGSSSARASSRVGTPIAPRSMPALRSSARINVQFSTFKFDTPKRESQEGIQRPFVVESVPRSTDSNESNTSAQP</sequence>
<dbReference type="OrthoDB" id="348005at2759"/>
<dbReference type="GO" id="GO:0005634">
    <property type="term" value="C:nucleus"/>
    <property type="evidence" value="ECO:0007669"/>
    <property type="project" value="UniProtKB-SubCell"/>
</dbReference>
<keyword evidence="4" id="KW-0677">Repeat</keyword>
<feature type="compositionally biased region" description="Polar residues" evidence="11">
    <location>
        <begin position="226"/>
        <end position="240"/>
    </location>
</feature>
<dbReference type="KEGG" id="scac:106088702"/>
<evidence type="ECO:0000256" key="1">
    <source>
        <dbReference type="ARBA" id="ARBA00004123"/>
    </source>
</evidence>
<organism evidence="13 14">
    <name type="scientific">Stomoxys calcitrans</name>
    <name type="common">Stable fly</name>
    <name type="synonym">Conops calcitrans</name>
    <dbReference type="NCBI Taxonomy" id="35570"/>
    <lineage>
        <taxon>Eukaryota</taxon>
        <taxon>Metazoa</taxon>
        <taxon>Ecdysozoa</taxon>
        <taxon>Arthropoda</taxon>
        <taxon>Hexapoda</taxon>
        <taxon>Insecta</taxon>
        <taxon>Pterygota</taxon>
        <taxon>Neoptera</taxon>
        <taxon>Endopterygota</taxon>
        <taxon>Diptera</taxon>
        <taxon>Brachycera</taxon>
        <taxon>Muscomorpha</taxon>
        <taxon>Muscoidea</taxon>
        <taxon>Muscidae</taxon>
        <taxon>Stomoxys</taxon>
    </lineage>
</organism>
<dbReference type="PANTHER" id="PTHR46492">
    <property type="entry name" value="DYNEIN ASSEMBLY FACTOR 4, AXONEMAL"/>
    <property type="match status" value="1"/>
</dbReference>
<keyword evidence="6" id="KW-0524">Neurogenesis</keyword>
<proteinExistence type="predicted"/>
<keyword evidence="8" id="KW-0966">Cell projection</keyword>
<feature type="compositionally biased region" description="Low complexity" evidence="11">
    <location>
        <begin position="165"/>
        <end position="177"/>
    </location>
</feature>
<evidence type="ECO:0000259" key="12">
    <source>
        <dbReference type="PROSITE" id="PS51203"/>
    </source>
</evidence>
<evidence type="ECO:0000313" key="13">
    <source>
        <dbReference type="EnsemblMetazoa" id="SCAU015301-PA"/>
    </source>
</evidence>
<dbReference type="InterPro" id="IPR008978">
    <property type="entry name" value="HSP20-like_chaperone"/>
</dbReference>
<gene>
    <name evidence="13" type="primary">106088702</name>
</gene>
<dbReference type="GO" id="GO:0120293">
    <property type="term" value="C:dynein axonemal particle"/>
    <property type="evidence" value="ECO:0007669"/>
    <property type="project" value="UniProtKB-SubCell"/>
</dbReference>
<name>A0A1I8QA55_STOCA</name>
<evidence type="ECO:0000256" key="2">
    <source>
        <dbReference type="ARBA" id="ARBA00004487"/>
    </source>
</evidence>
<dbReference type="InterPro" id="IPR007052">
    <property type="entry name" value="CS_dom"/>
</dbReference>
<evidence type="ECO:0000256" key="8">
    <source>
        <dbReference type="ARBA" id="ARBA00023273"/>
    </source>
</evidence>
<dbReference type="GO" id="GO:0036159">
    <property type="term" value="P:inner dynein arm assembly"/>
    <property type="evidence" value="ECO:0007669"/>
    <property type="project" value="TreeGrafter"/>
</dbReference>
<keyword evidence="5" id="KW-0802">TPR repeat</keyword>
<dbReference type="GO" id="GO:0043005">
    <property type="term" value="C:neuron projection"/>
    <property type="evidence" value="ECO:0007669"/>
    <property type="project" value="UniProtKB-SubCell"/>
</dbReference>
<dbReference type="VEuPathDB" id="VectorBase:SCAU015301"/>
<protein>
    <recommendedName>
        <fullName evidence="10">Dynein axonemal assembly factor 4</fullName>
    </recommendedName>
</protein>
<reference evidence="13" key="1">
    <citation type="submission" date="2020-05" db="UniProtKB">
        <authorList>
            <consortium name="EnsemblMetazoa"/>
        </authorList>
    </citation>
    <scope>IDENTIFICATION</scope>
    <source>
        <strain evidence="13">USDA</strain>
    </source>
</reference>
<dbReference type="GO" id="GO:0007399">
    <property type="term" value="P:nervous system development"/>
    <property type="evidence" value="ECO:0007669"/>
    <property type="project" value="UniProtKB-KW"/>
</dbReference>
<dbReference type="Proteomes" id="UP000095300">
    <property type="component" value="Unassembled WGS sequence"/>
</dbReference>
<dbReference type="PANTHER" id="PTHR46492:SF1">
    <property type="entry name" value="DYNEIN AXONEMAL ASSEMBLY FACTOR 4"/>
    <property type="match status" value="1"/>
</dbReference>
<dbReference type="FunFam" id="2.60.40.790:FF:000066">
    <property type="entry name" value="Predicted protein"/>
    <property type="match status" value="1"/>
</dbReference>
<comment type="subcellular location">
    <subcellularLocation>
        <location evidence="2">Cell projection</location>
        <location evidence="2">Neuron projection</location>
    </subcellularLocation>
    <subcellularLocation>
        <location evidence="9">Dynein axonemal particle</location>
    </subcellularLocation>
    <subcellularLocation>
        <location evidence="1">Nucleus</location>
    </subcellularLocation>
</comment>
<feature type="compositionally biased region" description="Polar residues" evidence="11">
    <location>
        <begin position="194"/>
        <end position="204"/>
    </location>
</feature>
<keyword evidence="7" id="KW-0539">Nucleus</keyword>
<keyword evidence="3" id="KW-0963">Cytoplasm</keyword>
<evidence type="ECO:0000256" key="4">
    <source>
        <dbReference type="ARBA" id="ARBA00022737"/>
    </source>
</evidence>
<dbReference type="Gene3D" id="2.60.40.790">
    <property type="match status" value="1"/>
</dbReference>
<keyword evidence="14" id="KW-1185">Reference proteome</keyword>
<dbReference type="EnsemblMetazoa" id="SCAU015301-RA">
    <property type="protein sequence ID" value="SCAU015301-PA"/>
    <property type="gene ID" value="SCAU015301"/>
</dbReference>
<evidence type="ECO:0000256" key="7">
    <source>
        <dbReference type="ARBA" id="ARBA00023242"/>
    </source>
</evidence>
<evidence type="ECO:0000313" key="14">
    <source>
        <dbReference type="Proteomes" id="UP000095300"/>
    </source>
</evidence>
<dbReference type="InterPro" id="IPR052004">
    <property type="entry name" value="Dynein_assembly_factor_4"/>
</dbReference>
<evidence type="ECO:0000256" key="3">
    <source>
        <dbReference type="ARBA" id="ARBA00022490"/>
    </source>
</evidence>
<dbReference type="GO" id="GO:0003341">
    <property type="term" value="P:cilium movement"/>
    <property type="evidence" value="ECO:0007669"/>
    <property type="project" value="InterPro"/>
</dbReference>
<dbReference type="InterPro" id="IPR037894">
    <property type="entry name" value="CS_DYX1C1"/>
</dbReference>
<accession>A0A1I8QA55</accession>
<dbReference type="CDD" id="cd06469">
    <property type="entry name" value="p23_DYX1C1_like"/>
    <property type="match status" value="1"/>
</dbReference>